<evidence type="ECO:0000313" key="2">
    <source>
        <dbReference type="Proteomes" id="UP001307849"/>
    </source>
</evidence>
<gene>
    <name evidence="1" type="ORF">TWF506_010034</name>
</gene>
<proteinExistence type="predicted"/>
<dbReference type="Proteomes" id="UP001307849">
    <property type="component" value="Unassembled WGS sequence"/>
</dbReference>
<dbReference type="EMBL" id="JAVHJM010000007">
    <property type="protein sequence ID" value="KAK6510945.1"/>
    <property type="molecule type" value="Genomic_DNA"/>
</dbReference>
<accession>A0AAN8NGG2</accession>
<evidence type="ECO:0000313" key="1">
    <source>
        <dbReference type="EMBL" id="KAK6510945.1"/>
    </source>
</evidence>
<comment type="caution">
    <text evidence="1">The sequence shown here is derived from an EMBL/GenBank/DDBJ whole genome shotgun (WGS) entry which is preliminary data.</text>
</comment>
<organism evidence="1 2">
    <name type="scientific">Arthrobotrys conoides</name>
    <dbReference type="NCBI Taxonomy" id="74498"/>
    <lineage>
        <taxon>Eukaryota</taxon>
        <taxon>Fungi</taxon>
        <taxon>Dikarya</taxon>
        <taxon>Ascomycota</taxon>
        <taxon>Pezizomycotina</taxon>
        <taxon>Orbiliomycetes</taxon>
        <taxon>Orbiliales</taxon>
        <taxon>Orbiliaceae</taxon>
        <taxon>Arthrobotrys</taxon>
    </lineage>
</organism>
<dbReference type="AlphaFoldDB" id="A0AAN8NGG2"/>
<reference evidence="1 2" key="1">
    <citation type="submission" date="2019-10" db="EMBL/GenBank/DDBJ databases">
        <authorList>
            <person name="Palmer J.M."/>
        </authorList>
    </citation>
    <scope>NUCLEOTIDE SEQUENCE [LARGE SCALE GENOMIC DNA]</scope>
    <source>
        <strain evidence="1 2">TWF506</strain>
    </source>
</reference>
<keyword evidence="2" id="KW-1185">Reference proteome</keyword>
<sequence>MPRCFKTTGLEIYNNFVTRRVIIQRQLTALQLANTIVAAEQPNAARLDFLLRAARELDLSFWRFVGNGKLGLYNGSEIMRYPKMEFEDVTDESLDELLDISGFKF</sequence>
<name>A0AAN8NGG2_9PEZI</name>
<protein>
    <submittedName>
        <fullName evidence="1">Uncharacterized protein</fullName>
    </submittedName>
</protein>